<dbReference type="Proteomes" id="UP000192356">
    <property type="component" value="Unassembled WGS sequence"/>
</dbReference>
<keyword evidence="2" id="KW-0805">Transcription regulation</keyword>
<evidence type="ECO:0000256" key="1">
    <source>
        <dbReference type="ARBA" id="ARBA00004123"/>
    </source>
</evidence>
<organism evidence="7 9">
    <name type="scientific">Hepatospora eriocheir</name>
    <dbReference type="NCBI Taxonomy" id="1081669"/>
    <lineage>
        <taxon>Eukaryota</taxon>
        <taxon>Fungi</taxon>
        <taxon>Fungi incertae sedis</taxon>
        <taxon>Microsporidia</taxon>
        <taxon>Hepatosporidae</taxon>
        <taxon>Hepatospora</taxon>
    </lineage>
</organism>
<dbReference type="VEuPathDB" id="MicrosporidiaDB:HERIO_108"/>
<dbReference type="GO" id="GO:0006366">
    <property type="term" value="P:transcription by RNA polymerase II"/>
    <property type="evidence" value="ECO:0007669"/>
    <property type="project" value="InterPro"/>
</dbReference>
<dbReference type="GO" id="GO:0005634">
    <property type="term" value="C:nucleus"/>
    <property type="evidence" value="ECO:0007669"/>
    <property type="project" value="UniProtKB-SubCell"/>
</dbReference>
<evidence type="ECO:0000256" key="3">
    <source>
        <dbReference type="ARBA" id="ARBA00023163"/>
    </source>
</evidence>
<evidence type="ECO:0000313" key="8">
    <source>
        <dbReference type="EMBL" id="ORE00411.1"/>
    </source>
</evidence>
<evidence type="ECO:0000256" key="6">
    <source>
        <dbReference type="ARBA" id="ARBA00040136"/>
    </source>
</evidence>
<dbReference type="PANTHER" id="PTHR11380:SF5">
    <property type="entry name" value="TRANSCRIPTION INITIATION FACTOR TFIID SUBUNIT 13"/>
    <property type="match status" value="1"/>
</dbReference>
<dbReference type="OrthoDB" id="10266074at2759"/>
<reference evidence="9 10" key="1">
    <citation type="journal article" date="2017" name="Environ. Microbiol.">
        <title>Decay of the glycolytic pathway and adaptation to intranuclear parasitism within Enterocytozoonidae microsporidia.</title>
        <authorList>
            <person name="Wiredu Boakye D."/>
            <person name="Jaroenlak P."/>
            <person name="Prachumwat A."/>
            <person name="Williams T.A."/>
            <person name="Bateman K.S."/>
            <person name="Itsathitphaisarn O."/>
            <person name="Sritunyalucksana K."/>
            <person name="Paszkiewicz K.H."/>
            <person name="Moore K.A."/>
            <person name="Stentiford G.D."/>
            <person name="Williams B.A."/>
        </authorList>
    </citation>
    <scope>NUCLEOTIDE SEQUENCE [LARGE SCALE GENOMIC DNA]</scope>
    <source>
        <strain evidence="8">Canceri</strain>
        <strain evidence="10">canceri</strain>
        <strain evidence="7 9">GB1</strain>
    </source>
</reference>
<dbReference type="Gene3D" id="1.10.20.10">
    <property type="entry name" value="Histone, subunit A"/>
    <property type="match status" value="1"/>
</dbReference>
<keyword evidence="9" id="KW-1185">Reference proteome</keyword>
<evidence type="ECO:0000313" key="10">
    <source>
        <dbReference type="Proteomes" id="UP000192501"/>
    </source>
</evidence>
<evidence type="ECO:0000256" key="5">
    <source>
        <dbReference type="ARBA" id="ARBA00038392"/>
    </source>
</evidence>
<dbReference type="VEuPathDB" id="MicrosporidiaDB:A0H76_1080"/>
<keyword evidence="4" id="KW-0539">Nucleus</keyword>
<comment type="subcellular location">
    <subcellularLocation>
        <location evidence="1">Nucleus</location>
    </subcellularLocation>
</comment>
<gene>
    <name evidence="7" type="primary">TAF13</name>
    <name evidence="8" type="ORF">A0H76_1080</name>
    <name evidence="7" type="ORF">HERIO_108</name>
</gene>
<accession>A0A1X0QEK8</accession>
<evidence type="ECO:0000256" key="2">
    <source>
        <dbReference type="ARBA" id="ARBA00023015"/>
    </source>
</evidence>
<dbReference type="GO" id="GO:0046982">
    <property type="term" value="F:protein heterodimerization activity"/>
    <property type="evidence" value="ECO:0007669"/>
    <property type="project" value="InterPro"/>
</dbReference>
<comment type="caution">
    <text evidence="7">The sequence shown here is derived from an EMBL/GenBank/DDBJ whole genome shotgun (WGS) entry which is preliminary data.</text>
</comment>
<dbReference type="EMBL" id="LVKB01000002">
    <property type="protein sequence ID" value="ORD98094.1"/>
    <property type="molecule type" value="Genomic_DNA"/>
</dbReference>
<proteinExistence type="inferred from homology"/>
<evidence type="ECO:0000313" key="7">
    <source>
        <dbReference type="EMBL" id="ORD98094.1"/>
    </source>
</evidence>
<dbReference type="InterPro" id="IPR003195">
    <property type="entry name" value="TFIID_TAF13"/>
</dbReference>
<dbReference type="EMBL" id="LTAI01000024">
    <property type="protein sequence ID" value="ORE00411.1"/>
    <property type="molecule type" value="Genomic_DNA"/>
</dbReference>
<dbReference type="SUPFAM" id="SSF47113">
    <property type="entry name" value="Histone-fold"/>
    <property type="match status" value="1"/>
</dbReference>
<evidence type="ECO:0000256" key="4">
    <source>
        <dbReference type="ARBA" id="ARBA00023242"/>
    </source>
</evidence>
<dbReference type="InterPro" id="IPR009072">
    <property type="entry name" value="Histone-fold"/>
</dbReference>
<name>A0A1X0QEK8_9MICR</name>
<keyword evidence="3" id="KW-0804">Transcription</keyword>
<dbReference type="PANTHER" id="PTHR11380">
    <property type="entry name" value="TRANSCRIPTION INITIATION FACTOR TFIID/SUPT3-RELATED"/>
    <property type="match status" value="1"/>
</dbReference>
<sequence>MRETKKHVFIKEIKLMLYAFGDVQSPRLDTLITVHNYLCSYLNTLLIKTHNMAKVKGKTKTEDLLFFLKRDRKKYSRVKNLLKTNEELIRTRKIIDQPENESEVE</sequence>
<protein>
    <recommendedName>
        <fullName evidence="6">Transcription initiation factor TFIID subunit 13</fullName>
    </recommendedName>
</protein>
<dbReference type="Proteomes" id="UP000192501">
    <property type="component" value="Unassembled WGS sequence"/>
</dbReference>
<evidence type="ECO:0000313" key="9">
    <source>
        <dbReference type="Proteomes" id="UP000192356"/>
    </source>
</evidence>
<dbReference type="Pfam" id="PF02269">
    <property type="entry name" value="TFIID-18kDa"/>
    <property type="match status" value="1"/>
</dbReference>
<comment type="similarity">
    <text evidence="5">Belongs to the TAF13 family.</text>
</comment>
<dbReference type="AlphaFoldDB" id="A0A1X0QEK8"/>
<dbReference type="CDD" id="cd07978">
    <property type="entry name" value="HFD_TAF13"/>
    <property type="match status" value="1"/>
</dbReference>